<evidence type="ECO:0000313" key="3">
    <source>
        <dbReference type="EMBL" id="MBT0652960.1"/>
    </source>
</evidence>
<organism evidence="3 4">
    <name type="scientific">Geomobilimonas luticola</name>
    <dbReference type="NCBI Taxonomy" id="1114878"/>
    <lineage>
        <taxon>Bacteria</taxon>
        <taxon>Pseudomonadati</taxon>
        <taxon>Thermodesulfobacteriota</taxon>
        <taxon>Desulfuromonadia</taxon>
        <taxon>Geobacterales</taxon>
        <taxon>Geobacteraceae</taxon>
        <taxon>Geomobilimonas</taxon>
    </lineage>
</organism>
<reference evidence="3 4" key="1">
    <citation type="submission" date="2021-05" db="EMBL/GenBank/DDBJ databases">
        <title>The draft genome of Geobacter luticola JCM 17780.</title>
        <authorList>
            <person name="Xu Z."/>
            <person name="Masuda Y."/>
            <person name="Itoh H."/>
            <person name="Senoo K."/>
        </authorList>
    </citation>
    <scope>NUCLEOTIDE SEQUENCE [LARGE SCALE GENOMIC DNA]</scope>
    <source>
        <strain evidence="3 4">JCM 17780</strain>
    </source>
</reference>
<dbReference type="Gene3D" id="3.30.450.380">
    <property type="match status" value="1"/>
</dbReference>
<dbReference type="EMBL" id="JAHCVK010000002">
    <property type="protein sequence ID" value="MBT0652960.1"/>
    <property type="molecule type" value="Genomic_DNA"/>
</dbReference>
<dbReference type="CDD" id="cd01130">
    <property type="entry name" value="VirB11-like_ATPase"/>
    <property type="match status" value="1"/>
</dbReference>
<comment type="similarity">
    <text evidence="1">Belongs to the GSP E family.</text>
</comment>
<gene>
    <name evidence="3" type="ORF">KI810_07825</name>
</gene>
<dbReference type="Proteomes" id="UP000756860">
    <property type="component" value="Unassembled WGS sequence"/>
</dbReference>
<dbReference type="Pfam" id="PF00437">
    <property type="entry name" value="T2SSE"/>
    <property type="match status" value="1"/>
</dbReference>
<dbReference type="InterPro" id="IPR003593">
    <property type="entry name" value="AAA+_ATPase"/>
</dbReference>
<dbReference type="SUPFAM" id="SSF52540">
    <property type="entry name" value="P-loop containing nucleoside triphosphate hydrolases"/>
    <property type="match status" value="1"/>
</dbReference>
<keyword evidence="4" id="KW-1185">Reference proteome</keyword>
<evidence type="ECO:0000313" key="4">
    <source>
        <dbReference type="Proteomes" id="UP000756860"/>
    </source>
</evidence>
<accession>A0ABS5SC50</accession>
<sequence length="438" mass="49257">MIFNDTFKSNDNVIVKDRQFFQNLKTRIHRRLIDKLDLSKLEQLGNGDMGKEIKYVIEALIAEDGVPLNQTEREHLIVEIQHETFGLGPLEPLLADPEISDILVNNSSQVYIEKFGKLIKTDVYFRDDVHLLQIIERIVSKVGRRIDESSPYVDARLPDGSRVNAIIPPLALDGPVLSIRRFGLEPLRIGDLIRNGSLDERMHLVLEGAVKTRHNILISGGTGTGKTTLLNVLSEFIPYNERVVTIEDSAELHLKQEHVVRLETRPPNIEGRGEVTQRDLVRNALRMRPDRIILGEVRGGEALDMLQAMNTGHDGSLSTVHSNSTRDALARIETMVLMAGMDLPERAIREQVAAALNIVVQLVRLSDGTRKVVKLSEITGMEGNTIVMHDVFVFNQKGIDKEGRVVGEYRATGVRPLFAERFKIYGYELPPDVFETGR</sequence>
<protein>
    <submittedName>
        <fullName evidence="3">CpaF family protein</fullName>
    </submittedName>
</protein>
<dbReference type="PANTHER" id="PTHR30486">
    <property type="entry name" value="TWITCHING MOTILITY PROTEIN PILT"/>
    <property type="match status" value="1"/>
</dbReference>
<dbReference type="SMART" id="SM00382">
    <property type="entry name" value="AAA"/>
    <property type="match status" value="1"/>
</dbReference>
<dbReference type="Gene3D" id="3.40.50.300">
    <property type="entry name" value="P-loop containing nucleotide triphosphate hydrolases"/>
    <property type="match status" value="1"/>
</dbReference>
<comment type="caution">
    <text evidence="3">The sequence shown here is derived from an EMBL/GenBank/DDBJ whole genome shotgun (WGS) entry which is preliminary data.</text>
</comment>
<evidence type="ECO:0000256" key="1">
    <source>
        <dbReference type="ARBA" id="ARBA00006611"/>
    </source>
</evidence>
<feature type="domain" description="AAA+ ATPase" evidence="2">
    <location>
        <begin position="212"/>
        <end position="364"/>
    </location>
</feature>
<dbReference type="InterPro" id="IPR027417">
    <property type="entry name" value="P-loop_NTPase"/>
</dbReference>
<evidence type="ECO:0000259" key="2">
    <source>
        <dbReference type="SMART" id="SM00382"/>
    </source>
</evidence>
<dbReference type="InterPro" id="IPR001482">
    <property type="entry name" value="T2SS/T4SS_dom"/>
</dbReference>
<dbReference type="InterPro" id="IPR050921">
    <property type="entry name" value="T4SS_GSP_E_ATPase"/>
</dbReference>
<proteinExistence type="inferred from homology"/>
<name>A0ABS5SC50_9BACT</name>
<dbReference type="PANTHER" id="PTHR30486:SF15">
    <property type="entry name" value="TYPE II_IV SECRETION SYSTEM ATPASE"/>
    <property type="match status" value="1"/>
</dbReference>
<dbReference type="RefSeq" id="WP_214174948.1">
    <property type="nucleotide sequence ID" value="NZ_JAHCVK010000002.1"/>
</dbReference>